<dbReference type="SUPFAM" id="SSF46785">
    <property type="entry name" value="Winged helix' DNA-binding domain"/>
    <property type="match status" value="1"/>
</dbReference>
<evidence type="ECO:0000256" key="2">
    <source>
        <dbReference type="ARBA" id="ARBA00022737"/>
    </source>
</evidence>
<dbReference type="Pfam" id="PF00931">
    <property type="entry name" value="NB-ARC"/>
    <property type="match status" value="1"/>
</dbReference>
<dbReference type="InterPro" id="IPR036390">
    <property type="entry name" value="WH_DNA-bd_sf"/>
</dbReference>
<keyword evidence="5" id="KW-1185">Reference proteome</keyword>
<keyword evidence="1" id="KW-0433">Leucine-rich repeat</keyword>
<dbReference type="PROSITE" id="PS50104">
    <property type="entry name" value="TIR"/>
    <property type="match status" value="1"/>
</dbReference>
<name>A0ABM3IHG4_ZIZJJ</name>
<evidence type="ECO:0000259" key="4">
    <source>
        <dbReference type="PROSITE" id="PS50104"/>
    </source>
</evidence>
<protein>
    <submittedName>
        <fullName evidence="6">TMV resistance protein N-like</fullName>
    </submittedName>
</protein>
<dbReference type="Pfam" id="PF23282">
    <property type="entry name" value="WHD_ROQ1"/>
    <property type="match status" value="1"/>
</dbReference>
<dbReference type="InterPro" id="IPR000157">
    <property type="entry name" value="TIR_dom"/>
</dbReference>
<evidence type="ECO:0000256" key="3">
    <source>
        <dbReference type="ARBA" id="ARBA00022821"/>
    </source>
</evidence>
<dbReference type="InterPro" id="IPR035897">
    <property type="entry name" value="Toll_tir_struct_dom_sf"/>
</dbReference>
<feature type="domain" description="TIR" evidence="4">
    <location>
        <begin position="17"/>
        <end position="183"/>
    </location>
</feature>
<proteinExistence type="predicted"/>
<dbReference type="SUPFAM" id="SSF52540">
    <property type="entry name" value="P-loop containing nucleoside triphosphate hydrolases"/>
    <property type="match status" value="1"/>
</dbReference>
<dbReference type="SUPFAM" id="SSF52200">
    <property type="entry name" value="Toll/Interleukin receptor TIR domain"/>
    <property type="match status" value="1"/>
</dbReference>
<dbReference type="PRINTS" id="PR00364">
    <property type="entry name" value="DISEASERSIST"/>
</dbReference>
<keyword evidence="2" id="KW-0677">Repeat</keyword>
<evidence type="ECO:0000256" key="1">
    <source>
        <dbReference type="ARBA" id="ARBA00022614"/>
    </source>
</evidence>
<keyword evidence="3" id="KW-0611">Plant defense</keyword>
<dbReference type="InterPro" id="IPR027417">
    <property type="entry name" value="P-loop_NTPase"/>
</dbReference>
<sequence>MASSSNSTFFSSTKRKANYDVFLSFRGEETRNSFMSHLYAALCQKGIYTFLDDDKLERGKSISPGLFKAIKDSRCSIIVLSRNYASSSWCLDEVVKILQCMKDDGQIVLPIFYHVDPSHVRKQTESIGEAFQRHEQVFSDDLKKVQSWRKALKEVANLAGWHVHNRNEAEFIQDIIVEVSSKLDVTPLNISVDLFGIDSRLEKLNYCVCTSSVNDVCFIGICGMGGIGKTTLAKAYYEWMSSSSQFEGSSFLTNVREVCEKKKNGLVYSQNCLLSDIINGLPKKIRDVHEGMNMISNRLRHKKVLIVLDDVDKLDQLKVLADGDWFSFGSRIIVTTRDESLLTSAYRKSIIYRVEGLNNNEGLQLFSWKAFKTIHPSKAYEEMSKQVITYASGLPLALEVLGSFLCGKGVQEWKSALDRLYEYPNKEIVKVLQTSFDGLEKPEKSIFLDIACFFNGFDKNYIIRIMDGCGFCPEIGIRVLIDKSLLHVSHDNDLWMHDLLQEMGKEIVREKSYNEPGRQSRLWDNDDLYHVLENNTATEEVEAIVCRFLDRKRLSWEALSNMKKLRLLNIDFSPYRTVDDHSPNVKYIANKLRFLVWHEFASEYFPSSFQPYELVELDLFRSNINELWKNPIKVRLDPLI</sequence>
<organism evidence="5 6">
    <name type="scientific">Ziziphus jujuba</name>
    <name type="common">Chinese jujube</name>
    <name type="synonym">Ziziphus sativa</name>
    <dbReference type="NCBI Taxonomy" id="326968"/>
    <lineage>
        <taxon>Eukaryota</taxon>
        <taxon>Viridiplantae</taxon>
        <taxon>Streptophyta</taxon>
        <taxon>Embryophyta</taxon>
        <taxon>Tracheophyta</taxon>
        <taxon>Spermatophyta</taxon>
        <taxon>Magnoliopsida</taxon>
        <taxon>eudicotyledons</taxon>
        <taxon>Gunneridae</taxon>
        <taxon>Pentapetalae</taxon>
        <taxon>rosids</taxon>
        <taxon>fabids</taxon>
        <taxon>Rosales</taxon>
        <taxon>Rhamnaceae</taxon>
        <taxon>Paliureae</taxon>
        <taxon>Ziziphus</taxon>
    </lineage>
</organism>
<dbReference type="InterPro" id="IPR042197">
    <property type="entry name" value="Apaf_helical"/>
</dbReference>
<dbReference type="RefSeq" id="XP_048328503.1">
    <property type="nucleotide sequence ID" value="XM_048472546.1"/>
</dbReference>
<evidence type="ECO:0000313" key="5">
    <source>
        <dbReference type="Proteomes" id="UP001652623"/>
    </source>
</evidence>
<dbReference type="Gene3D" id="3.40.50.10140">
    <property type="entry name" value="Toll/interleukin-1 receptor homology (TIR) domain"/>
    <property type="match status" value="1"/>
</dbReference>
<dbReference type="Gene3D" id="3.40.50.300">
    <property type="entry name" value="P-loop containing nucleotide triphosphate hydrolases"/>
    <property type="match status" value="1"/>
</dbReference>
<dbReference type="PANTHER" id="PTHR11017:SF559">
    <property type="entry name" value="DISEASE RESISTANCE PROTEIN CHL1"/>
    <property type="match status" value="1"/>
</dbReference>
<dbReference type="Pfam" id="PF01582">
    <property type="entry name" value="TIR"/>
    <property type="match status" value="1"/>
</dbReference>
<dbReference type="PANTHER" id="PTHR11017">
    <property type="entry name" value="LEUCINE-RICH REPEAT-CONTAINING PROTEIN"/>
    <property type="match status" value="1"/>
</dbReference>
<dbReference type="InterPro" id="IPR002182">
    <property type="entry name" value="NB-ARC"/>
</dbReference>
<evidence type="ECO:0000313" key="6">
    <source>
        <dbReference type="RefSeq" id="XP_048328503.1"/>
    </source>
</evidence>
<dbReference type="InterPro" id="IPR044974">
    <property type="entry name" value="Disease_R_plants"/>
</dbReference>
<accession>A0ABM3IHG4</accession>
<dbReference type="Proteomes" id="UP001652623">
    <property type="component" value="Chromosome 4"/>
</dbReference>
<dbReference type="GeneID" id="125422091"/>
<dbReference type="SMART" id="SM00255">
    <property type="entry name" value="TIR"/>
    <property type="match status" value="1"/>
</dbReference>
<gene>
    <name evidence="6" type="primary">LOC125422091</name>
</gene>
<reference evidence="6" key="1">
    <citation type="submission" date="2025-08" db="UniProtKB">
        <authorList>
            <consortium name="RefSeq"/>
        </authorList>
    </citation>
    <scope>IDENTIFICATION</scope>
    <source>
        <tissue evidence="6">Seedling</tissue>
    </source>
</reference>
<dbReference type="Gene3D" id="1.10.8.430">
    <property type="entry name" value="Helical domain of apoptotic protease-activating factors"/>
    <property type="match status" value="1"/>
</dbReference>
<dbReference type="InterPro" id="IPR058192">
    <property type="entry name" value="WHD_ROQ1-like"/>
</dbReference>